<dbReference type="InterPro" id="IPR045358">
    <property type="entry name" value="Ty3_capsid"/>
</dbReference>
<organism evidence="4 5">
    <name type="scientific">Solanum tuberosum</name>
    <name type="common">Potato</name>
    <dbReference type="NCBI Taxonomy" id="4113"/>
    <lineage>
        <taxon>Eukaryota</taxon>
        <taxon>Viridiplantae</taxon>
        <taxon>Streptophyta</taxon>
        <taxon>Embryophyta</taxon>
        <taxon>Tracheophyta</taxon>
        <taxon>Spermatophyta</taxon>
        <taxon>Magnoliopsida</taxon>
        <taxon>eudicotyledons</taxon>
        <taxon>Gunneridae</taxon>
        <taxon>Pentapetalae</taxon>
        <taxon>asterids</taxon>
        <taxon>lamiids</taxon>
        <taxon>Solanales</taxon>
        <taxon>Solanaceae</taxon>
        <taxon>Solanoideae</taxon>
        <taxon>Solaneae</taxon>
        <taxon>Solanum</taxon>
    </lineage>
</organism>
<dbReference type="EMBL" id="JAIVGD010000023">
    <property type="protein sequence ID" value="KAH0743237.1"/>
    <property type="molecule type" value="Genomic_DNA"/>
</dbReference>
<comment type="caution">
    <text evidence="4">The sequence shown here is derived from an EMBL/GenBank/DDBJ whole genome shotgun (WGS) entry which is preliminary data.</text>
</comment>
<evidence type="ECO:0000256" key="2">
    <source>
        <dbReference type="SAM" id="MobiDB-lite"/>
    </source>
</evidence>
<evidence type="ECO:0000313" key="5">
    <source>
        <dbReference type="Proteomes" id="UP000826656"/>
    </source>
</evidence>
<feature type="region of interest" description="Disordered" evidence="2">
    <location>
        <begin position="275"/>
        <end position="295"/>
    </location>
</feature>
<dbReference type="Pfam" id="PF19259">
    <property type="entry name" value="Ty3_capsid"/>
    <property type="match status" value="1"/>
</dbReference>
<sequence>MVSELSFLGLALTRNKNPEGSTEDMDNNFLQIQEQLQKLMESMNDRNVRTNKELLEIKQAIGGIKQRDKELDNCIGESSIRGDNSRELTQLNTSRDIQTGLTSNFLTRCFRLDFPRFSGQDLKTWLYKVDQFFSMDGIPYSQRVKVTSIHLDGEAIAWHRSYMNVRNTTVHPTWTDYILDLNEIFGDGNEDSMEAIKHLEQTSNVRAYQAEFYKLLIGVNLSNENAISCFLGGLKPKLNKSVKMQVPKTLMQAYKLARLQEEVFEAQAHSWGIRSSGKNQNPILPTPNFHRTQNL</sequence>
<feature type="domain" description="Ty3 transposon capsid-like protein" evidence="3">
    <location>
        <begin position="133"/>
        <end position="260"/>
    </location>
</feature>
<feature type="coiled-coil region" evidence="1">
    <location>
        <begin position="33"/>
        <end position="60"/>
    </location>
</feature>
<gene>
    <name evidence="4" type="ORF">KY290_031230</name>
</gene>
<proteinExistence type="predicted"/>
<feature type="compositionally biased region" description="Polar residues" evidence="2">
    <location>
        <begin position="276"/>
        <end position="295"/>
    </location>
</feature>
<evidence type="ECO:0000259" key="3">
    <source>
        <dbReference type="Pfam" id="PF19259"/>
    </source>
</evidence>
<dbReference type="Proteomes" id="UP000826656">
    <property type="component" value="Unassembled WGS sequence"/>
</dbReference>
<keyword evidence="1" id="KW-0175">Coiled coil</keyword>
<accession>A0ABQ7UAC2</accession>
<name>A0ABQ7UAC2_SOLTU</name>
<protein>
    <recommendedName>
        <fullName evidence="3">Ty3 transposon capsid-like protein domain-containing protein</fullName>
    </recommendedName>
</protein>
<keyword evidence="5" id="KW-1185">Reference proteome</keyword>
<evidence type="ECO:0000256" key="1">
    <source>
        <dbReference type="SAM" id="Coils"/>
    </source>
</evidence>
<reference evidence="4 5" key="1">
    <citation type="journal article" date="2021" name="bioRxiv">
        <title>Chromosome-scale and haplotype-resolved genome assembly of a tetraploid potato cultivar.</title>
        <authorList>
            <person name="Sun H."/>
            <person name="Jiao W.-B."/>
            <person name="Krause K."/>
            <person name="Campoy J.A."/>
            <person name="Goel M."/>
            <person name="Folz-Donahue K."/>
            <person name="Kukat C."/>
            <person name="Huettel B."/>
            <person name="Schneeberger K."/>
        </authorList>
    </citation>
    <scope>NUCLEOTIDE SEQUENCE [LARGE SCALE GENOMIC DNA]</scope>
    <source>
        <strain evidence="4">SolTubOtavaFocal</strain>
        <tissue evidence="4">Leaves</tissue>
    </source>
</reference>
<evidence type="ECO:0000313" key="4">
    <source>
        <dbReference type="EMBL" id="KAH0743237.1"/>
    </source>
</evidence>